<evidence type="ECO:0008006" key="3">
    <source>
        <dbReference type="Google" id="ProtNLM"/>
    </source>
</evidence>
<evidence type="ECO:0000313" key="2">
    <source>
        <dbReference type="Proteomes" id="UP000809349"/>
    </source>
</evidence>
<dbReference type="EMBL" id="JAFBIL020000006">
    <property type="protein sequence ID" value="MBZ2208910.1"/>
    <property type="molecule type" value="Genomic_DNA"/>
</dbReference>
<reference evidence="1 2" key="1">
    <citation type="submission" date="2021-08" db="EMBL/GenBank/DDBJ databases">
        <title>Massilia sp. R798.</title>
        <authorList>
            <person name="Baek J.H."/>
            <person name="Jung H.S."/>
            <person name="Kim K.R."/>
            <person name="Jeon C.O."/>
        </authorList>
    </citation>
    <scope>NUCLEOTIDE SEQUENCE [LARGE SCALE GENOMIC DNA]</scope>
    <source>
        <strain evidence="1 2">R798</strain>
    </source>
</reference>
<dbReference type="RefSeq" id="WP_223469381.1">
    <property type="nucleotide sequence ID" value="NZ_JAFBIL020000006.1"/>
</dbReference>
<organism evidence="1 2">
    <name type="scientific">Massilia soli</name>
    <dbReference type="NCBI Taxonomy" id="2792854"/>
    <lineage>
        <taxon>Bacteria</taxon>
        <taxon>Pseudomonadati</taxon>
        <taxon>Pseudomonadota</taxon>
        <taxon>Betaproteobacteria</taxon>
        <taxon>Burkholderiales</taxon>
        <taxon>Oxalobacteraceae</taxon>
        <taxon>Telluria group</taxon>
        <taxon>Massilia</taxon>
    </lineage>
</organism>
<accession>A0ABS7SSK4</accession>
<dbReference type="Proteomes" id="UP000809349">
    <property type="component" value="Unassembled WGS sequence"/>
</dbReference>
<keyword evidence="2" id="KW-1185">Reference proteome</keyword>
<evidence type="ECO:0000313" key="1">
    <source>
        <dbReference type="EMBL" id="MBZ2208910.1"/>
    </source>
</evidence>
<proteinExistence type="predicted"/>
<gene>
    <name evidence="1" type="ORF">I4X03_016705</name>
</gene>
<sequence>MDSRLRGNDGARLCRFGESVAHSKFGEGVIVNIEGSGGNARAQMKALDLSVAKLERVAR</sequence>
<comment type="caution">
    <text evidence="1">The sequence shown here is derived from an EMBL/GenBank/DDBJ whole genome shotgun (WGS) entry which is preliminary data.</text>
</comment>
<protein>
    <recommendedName>
        <fullName evidence="3">DNA helicase II</fullName>
    </recommendedName>
</protein>
<name>A0ABS7SSK4_9BURK</name>